<protein>
    <submittedName>
        <fullName evidence="2">Uncharacterized protein</fullName>
    </submittedName>
</protein>
<dbReference type="AlphaFoldDB" id="A0A4P9YGM7"/>
<evidence type="ECO:0000313" key="2">
    <source>
        <dbReference type="EMBL" id="RKP18358.1"/>
    </source>
</evidence>
<feature type="coiled-coil region" evidence="1">
    <location>
        <begin position="123"/>
        <end position="150"/>
    </location>
</feature>
<sequence>MQNVDIIQLINNADSLNSSRDTQFTLDKVEDLINKFSQLFTCENQTAQLSSIKSSYINLFNASNSNAKLSEIVKEIGYSLSSVMNSLKDKRKLSKLVSEISQNLVELKTSIIESESNPTRINNQNENELIDELSNAILDLETLLVFAKANQLQVLNTNFDSSHLIEEIQIKSEIIFENLNSNLSEDSLTLQ</sequence>
<reference evidence="3" key="1">
    <citation type="journal article" date="2018" name="Nat. Microbiol.">
        <title>Leveraging single-cell genomics to expand the fungal tree of life.</title>
        <authorList>
            <person name="Ahrendt S.R."/>
            <person name="Quandt C.A."/>
            <person name="Ciobanu D."/>
            <person name="Clum A."/>
            <person name="Salamov A."/>
            <person name="Andreopoulos B."/>
            <person name="Cheng J.F."/>
            <person name="Woyke T."/>
            <person name="Pelin A."/>
            <person name="Henrissat B."/>
            <person name="Reynolds N.K."/>
            <person name="Benny G.L."/>
            <person name="Smith M.E."/>
            <person name="James T.Y."/>
            <person name="Grigoriev I.V."/>
        </authorList>
    </citation>
    <scope>NUCLEOTIDE SEQUENCE [LARGE SCALE GENOMIC DNA]</scope>
    <source>
        <strain evidence="3">CSF55</strain>
    </source>
</reference>
<accession>A0A4P9YGM7</accession>
<name>A0A4P9YGM7_ROZAC</name>
<gene>
    <name evidence="2" type="ORF">ROZALSC1DRAFT_23312</name>
</gene>
<evidence type="ECO:0000256" key="1">
    <source>
        <dbReference type="SAM" id="Coils"/>
    </source>
</evidence>
<keyword evidence="1" id="KW-0175">Coiled coil</keyword>
<dbReference type="Proteomes" id="UP000281549">
    <property type="component" value="Unassembled WGS sequence"/>
</dbReference>
<dbReference type="EMBL" id="ML005484">
    <property type="protein sequence ID" value="RKP18358.1"/>
    <property type="molecule type" value="Genomic_DNA"/>
</dbReference>
<evidence type="ECO:0000313" key="3">
    <source>
        <dbReference type="Proteomes" id="UP000281549"/>
    </source>
</evidence>
<proteinExistence type="predicted"/>
<organism evidence="2 3">
    <name type="scientific">Rozella allomycis (strain CSF55)</name>
    <dbReference type="NCBI Taxonomy" id="988480"/>
    <lineage>
        <taxon>Eukaryota</taxon>
        <taxon>Fungi</taxon>
        <taxon>Fungi incertae sedis</taxon>
        <taxon>Cryptomycota</taxon>
        <taxon>Cryptomycota incertae sedis</taxon>
        <taxon>Rozella</taxon>
    </lineage>
</organism>